<reference evidence="4 5" key="1">
    <citation type="submission" date="2020-07" db="EMBL/GenBank/DDBJ databases">
        <title>Bradyrhizobium diversity isolated from nodules of indigenous legumes of Western Australia.</title>
        <authorList>
            <person name="Klepa M.S."/>
        </authorList>
    </citation>
    <scope>NUCLEOTIDE SEQUENCE [LARGE SCALE GENOMIC DNA]</scope>
    <source>
        <strain evidence="4 5">CNPSo 4019</strain>
    </source>
</reference>
<dbReference type="InterPro" id="IPR051052">
    <property type="entry name" value="Diverse_substrate_MTase"/>
</dbReference>
<name>A0ABS0NZI3_9BRAD</name>
<dbReference type="GO" id="GO:0032259">
    <property type="term" value="P:methylation"/>
    <property type="evidence" value="ECO:0007669"/>
    <property type="project" value="UniProtKB-KW"/>
</dbReference>
<dbReference type="CDD" id="cd02440">
    <property type="entry name" value="AdoMet_MTases"/>
    <property type="match status" value="1"/>
</dbReference>
<feature type="domain" description="Methyltransferase" evidence="3">
    <location>
        <begin position="51"/>
        <end position="142"/>
    </location>
</feature>
<evidence type="ECO:0000259" key="3">
    <source>
        <dbReference type="Pfam" id="PF13649"/>
    </source>
</evidence>
<dbReference type="PANTHER" id="PTHR44942">
    <property type="entry name" value="METHYLTRANSF_11 DOMAIN-CONTAINING PROTEIN"/>
    <property type="match status" value="1"/>
</dbReference>
<dbReference type="InterPro" id="IPR041698">
    <property type="entry name" value="Methyltransf_25"/>
</dbReference>
<dbReference type="SUPFAM" id="SSF53335">
    <property type="entry name" value="S-adenosyl-L-methionine-dependent methyltransferases"/>
    <property type="match status" value="1"/>
</dbReference>
<keyword evidence="2" id="KW-0808">Transferase</keyword>
<sequence>MDTSLQRPTQSWSRYDKISAQYDRSRPGYPAEAVQLILDRAASVRTRKPIIIDVGSGTGIFTRMLASTVEDTEVIGVEPNEAMISRARQTASTGKIVYHSAPAECLPFLDSSIALISAAGSAQLFDRKTFYLEARRVLVDTGCLAIIQNKRDLQSSGLLRAFETFMEARVTGYRTGRFADNGGGHSAAPFADELRQCNVLQFDGANVIPWDRVFTEDTFVDFAFSTIQLQMAAESFGRDVIETELRELVAEVADTDGQLRAAYRTEITWASKPHSLG</sequence>
<evidence type="ECO:0000313" key="5">
    <source>
        <dbReference type="Proteomes" id="UP001194539"/>
    </source>
</evidence>
<accession>A0ABS0NZI3</accession>
<dbReference type="Gene3D" id="3.40.50.150">
    <property type="entry name" value="Vaccinia Virus protein VP39"/>
    <property type="match status" value="1"/>
</dbReference>
<gene>
    <name evidence="4" type="ORF">H1B27_09040</name>
</gene>
<dbReference type="GO" id="GO:0008168">
    <property type="term" value="F:methyltransferase activity"/>
    <property type="evidence" value="ECO:0007669"/>
    <property type="project" value="UniProtKB-KW"/>
</dbReference>
<dbReference type="Pfam" id="PF13649">
    <property type="entry name" value="Methyltransf_25"/>
    <property type="match status" value="1"/>
</dbReference>
<dbReference type="PANTHER" id="PTHR44942:SF4">
    <property type="entry name" value="METHYLTRANSFERASE TYPE 11 DOMAIN-CONTAINING PROTEIN"/>
    <property type="match status" value="1"/>
</dbReference>
<dbReference type="EMBL" id="JACEGD010000007">
    <property type="protein sequence ID" value="MBH5386429.1"/>
    <property type="molecule type" value="Genomic_DNA"/>
</dbReference>
<dbReference type="RefSeq" id="WP_197965803.1">
    <property type="nucleotide sequence ID" value="NZ_JACEGD010000007.1"/>
</dbReference>
<keyword evidence="5" id="KW-1185">Reference proteome</keyword>
<dbReference type="Proteomes" id="UP001194539">
    <property type="component" value="Unassembled WGS sequence"/>
</dbReference>
<protein>
    <submittedName>
        <fullName evidence="4">Methyltransferase domain-containing protein</fullName>
    </submittedName>
</protein>
<comment type="caution">
    <text evidence="4">The sequence shown here is derived from an EMBL/GenBank/DDBJ whole genome shotgun (WGS) entry which is preliminary data.</text>
</comment>
<dbReference type="InterPro" id="IPR029063">
    <property type="entry name" value="SAM-dependent_MTases_sf"/>
</dbReference>
<keyword evidence="1 4" id="KW-0489">Methyltransferase</keyword>
<evidence type="ECO:0000256" key="2">
    <source>
        <dbReference type="ARBA" id="ARBA00022679"/>
    </source>
</evidence>
<evidence type="ECO:0000256" key="1">
    <source>
        <dbReference type="ARBA" id="ARBA00022603"/>
    </source>
</evidence>
<evidence type="ECO:0000313" key="4">
    <source>
        <dbReference type="EMBL" id="MBH5386429.1"/>
    </source>
</evidence>
<organism evidence="4 5">
    <name type="scientific">Bradyrhizobium diversitatis</name>
    <dbReference type="NCBI Taxonomy" id="2755406"/>
    <lineage>
        <taxon>Bacteria</taxon>
        <taxon>Pseudomonadati</taxon>
        <taxon>Pseudomonadota</taxon>
        <taxon>Alphaproteobacteria</taxon>
        <taxon>Hyphomicrobiales</taxon>
        <taxon>Nitrobacteraceae</taxon>
        <taxon>Bradyrhizobium</taxon>
    </lineage>
</organism>
<proteinExistence type="predicted"/>